<evidence type="ECO:0000313" key="1">
    <source>
        <dbReference type="EMBL" id="OAG14015.1"/>
    </source>
</evidence>
<dbReference type="AlphaFoldDB" id="A0A177D2V9"/>
<dbReference type="VEuPathDB" id="FungiDB:CC77DRAFT_949570"/>
<keyword evidence="2" id="KW-1185">Reference proteome</keyword>
<reference evidence="1 2" key="1">
    <citation type="submission" date="2016-05" db="EMBL/GenBank/DDBJ databases">
        <title>Comparative analysis of secretome profiles of manganese(II)-oxidizing ascomycete fungi.</title>
        <authorList>
            <consortium name="DOE Joint Genome Institute"/>
            <person name="Zeiner C.A."/>
            <person name="Purvine S.O."/>
            <person name="Zink E.M."/>
            <person name="Wu S."/>
            <person name="Pasa-Tolic L."/>
            <person name="Chaput D.L."/>
            <person name="Haridas S."/>
            <person name="Grigoriev I.V."/>
            <person name="Santelli C.M."/>
            <person name="Hansel C.M."/>
        </authorList>
    </citation>
    <scope>NUCLEOTIDE SEQUENCE [LARGE SCALE GENOMIC DNA]</scope>
    <source>
        <strain evidence="1 2">SRC1lrK2f</strain>
    </source>
</reference>
<evidence type="ECO:0000313" key="2">
    <source>
        <dbReference type="Proteomes" id="UP000077248"/>
    </source>
</evidence>
<name>A0A177D2V9_ALTAL</name>
<protein>
    <submittedName>
        <fullName evidence="1">Uncharacterized protein</fullName>
    </submittedName>
</protein>
<dbReference type="GeneID" id="29120862"/>
<organism evidence="1 2">
    <name type="scientific">Alternaria alternata</name>
    <name type="common">Alternaria rot fungus</name>
    <name type="synonym">Torula alternata</name>
    <dbReference type="NCBI Taxonomy" id="5599"/>
    <lineage>
        <taxon>Eukaryota</taxon>
        <taxon>Fungi</taxon>
        <taxon>Dikarya</taxon>
        <taxon>Ascomycota</taxon>
        <taxon>Pezizomycotina</taxon>
        <taxon>Dothideomycetes</taxon>
        <taxon>Pleosporomycetidae</taxon>
        <taxon>Pleosporales</taxon>
        <taxon>Pleosporineae</taxon>
        <taxon>Pleosporaceae</taxon>
        <taxon>Alternaria</taxon>
        <taxon>Alternaria sect. Alternaria</taxon>
        <taxon>Alternaria alternata complex</taxon>
    </lineage>
</organism>
<proteinExistence type="predicted"/>
<gene>
    <name evidence="1" type="ORF">CC77DRAFT_949570</name>
</gene>
<feature type="non-terminal residue" evidence="1">
    <location>
        <position position="1"/>
    </location>
</feature>
<dbReference type="RefSeq" id="XP_018379436.1">
    <property type="nucleotide sequence ID" value="XM_018535268.1"/>
</dbReference>
<dbReference type="Proteomes" id="UP000077248">
    <property type="component" value="Unassembled WGS sequence"/>
</dbReference>
<sequence>EDINSEMYDLFGADHETSTLEFATSDSDHQFPHELCDEGEKSRETLCLTLNDSFNGSTSGKYFSRLRW</sequence>
<dbReference type="EMBL" id="KV441503">
    <property type="protein sequence ID" value="OAG14015.1"/>
    <property type="molecule type" value="Genomic_DNA"/>
</dbReference>
<dbReference type="KEGG" id="aalt:CC77DRAFT_949570"/>
<accession>A0A177D2V9</accession>